<dbReference type="AlphaFoldDB" id="X1CLT6"/>
<protein>
    <submittedName>
        <fullName evidence="1">Uncharacterized protein</fullName>
    </submittedName>
</protein>
<dbReference type="EMBL" id="BART01022498">
    <property type="protein sequence ID" value="GAG97143.1"/>
    <property type="molecule type" value="Genomic_DNA"/>
</dbReference>
<organism evidence="1">
    <name type="scientific">marine sediment metagenome</name>
    <dbReference type="NCBI Taxonomy" id="412755"/>
    <lineage>
        <taxon>unclassified sequences</taxon>
        <taxon>metagenomes</taxon>
        <taxon>ecological metagenomes</taxon>
    </lineage>
</organism>
<proteinExistence type="predicted"/>
<sequence>YEAQKSGYLYFNSKDALRRRIKDLYGLPS</sequence>
<evidence type="ECO:0000313" key="1">
    <source>
        <dbReference type="EMBL" id="GAG97143.1"/>
    </source>
</evidence>
<accession>X1CLT6</accession>
<comment type="caution">
    <text evidence="1">The sequence shown here is derived from an EMBL/GenBank/DDBJ whole genome shotgun (WGS) entry which is preliminary data.</text>
</comment>
<name>X1CLT6_9ZZZZ</name>
<feature type="non-terminal residue" evidence="1">
    <location>
        <position position="1"/>
    </location>
</feature>
<gene>
    <name evidence="1" type="ORF">S01H4_41175</name>
</gene>
<reference evidence="1" key="1">
    <citation type="journal article" date="2014" name="Front. Microbiol.">
        <title>High frequency of phylogenetically diverse reductive dehalogenase-homologous genes in deep subseafloor sedimentary metagenomes.</title>
        <authorList>
            <person name="Kawai M."/>
            <person name="Futagami T."/>
            <person name="Toyoda A."/>
            <person name="Takaki Y."/>
            <person name="Nishi S."/>
            <person name="Hori S."/>
            <person name="Arai W."/>
            <person name="Tsubouchi T."/>
            <person name="Morono Y."/>
            <person name="Uchiyama I."/>
            <person name="Ito T."/>
            <person name="Fujiyama A."/>
            <person name="Inagaki F."/>
            <person name="Takami H."/>
        </authorList>
    </citation>
    <scope>NUCLEOTIDE SEQUENCE</scope>
    <source>
        <strain evidence="1">Expedition CK06-06</strain>
    </source>
</reference>